<evidence type="ECO:0008006" key="3">
    <source>
        <dbReference type="Google" id="ProtNLM"/>
    </source>
</evidence>
<sequence>MNGMPLNFKRTQEVPPQFCIFGKLPRRADFVRVNATHPAAMQLDQLLAQSLQRLEFTEEATRDYLAMPPTSFVLQSRDHNWLSLGVIQPSRDEGGRNYPLVAASLVAVDPALPSTAILLLANELFFTGLKEQLSSAIENSVEMLACKQFLEEQLRFGASSVADIDLAQQLLEKHLSMTAADSLSRSLSAAGCGDLESVLLAFVFHHRLLKKFRDSLPVQAYALPLPAVEGDNVLAAVTWLALYHAATDNGAALEQCLIVRRPEGHFLVLLPAGLNEQIASQCWGAPLDSKHVVDIDDVKAPWRNHQSYAEAAYVLGRQLNDPGLSLAQLRIVLSSLARNIA</sequence>
<dbReference type="EMBL" id="AVPH01000033">
    <property type="protein sequence ID" value="ERE19358.1"/>
    <property type="molecule type" value="Genomic_DNA"/>
</dbReference>
<dbReference type="RefSeq" id="WP_021475343.1">
    <property type="nucleotide sequence ID" value="NZ_AVPH01000033.1"/>
</dbReference>
<dbReference type="Gene3D" id="3.40.1730.10">
    <property type="entry name" value="pa0076 domain"/>
    <property type="match status" value="1"/>
</dbReference>
<evidence type="ECO:0000313" key="1">
    <source>
        <dbReference type="EMBL" id="ERE19358.1"/>
    </source>
</evidence>
<evidence type="ECO:0000313" key="2">
    <source>
        <dbReference type="Proteomes" id="UP000016426"/>
    </source>
</evidence>
<accession>A0ABP2XRC9</accession>
<reference evidence="1 2" key="1">
    <citation type="journal article" date="2013" name="Genome Announc.">
        <title>Genome Sequence of the Pigment-Producing Bacterium Pseudogulbenkiania ferrooxidans, Isolated from Loktak Lake.</title>
        <authorList>
            <person name="Puranik S."/>
            <person name="Talkal R."/>
            <person name="Qureshi A."/>
            <person name="Khardenavis A."/>
            <person name="Kapley A."/>
            <person name="Purohit H.J."/>
        </authorList>
    </citation>
    <scope>NUCLEOTIDE SEQUENCE [LARGE SCALE GENOMIC DNA]</scope>
    <source>
        <strain evidence="1 2">EGD-HP2</strain>
    </source>
</reference>
<protein>
    <recommendedName>
        <fullName evidence="3">Type VI secretion protein</fullName>
    </recommendedName>
</protein>
<dbReference type="Proteomes" id="UP000016426">
    <property type="component" value="Unassembled WGS sequence"/>
</dbReference>
<dbReference type="InterPro" id="IPR038225">
    <property type="entry name" value="TagF_sf"/>
</dbReference>
<dbReference type="Pfam" id="PF09867">
    <property type="entry name" value="TagF_N"/>
    <property type="match status" value="1"/>
</dbReference>
<comment type="caution">
    <text evidence="1">The sequence shown here is derived from an EMBL/GenBank/DDBJ whole genome shotgun (WGS) entry which is preliminary data.</text>
</comment>
<organism evidence="1 2">
    <name type="scientific">Pseudogulbenkiania ferrooxidans EGD-HP2</name>
    <dbReference type="NCBI Taxonomy" id="1388764"/>
    <lineage>
        <taxon>Bacteria</taxon>
        <taxon>Pseudomonadati</taxon>
        <taxon>Pseudomonadota</taxon>
        <taxon>Betaproteobacteria</taxon>
        <taxon>Neisseriales</taxon>
        <taxon>Chromobacteriaceae</taxon>
        <taxon>Pseudogulbenkiania</taxon>
    </lineage>
</organism>
<name>A0ABP2XRC9_9NEIS</name>
<proteinExistence type="predicted"/>
<gene>
    <name evidence="1" type="ORF">O166_20410</name>
</gene>
<keyword evidence="2" id="KW-1185">Reference proteome</keyword>
<dbReference type="InterPro" id="IPR017748">
    <property type="entry name" value="TagF"/>
</dbReference>
<dbReference type="NCBIfam" id="TIGR03373">
    <property type="entry name" value="VI_minor_4"/>
    <property type="match status" value="1"/>
</dbReference>